<evidence type="ECO:0000256" key="3">
    <source>
        <dbReference type="ARBA" id="ARBA00022679"/>
    </source>
</evidence>
<keyword evidence="11" id="KW-1185">Reference proteome</keyword>
<keyword evidence="7" id="KW-0444">Lipid biosynthesis</keyword>
<dbReference type="Pfam" id="PF19279">
    <property type="entry name" value="YegS_C"/>
    <property type="match status" value="1"/>
</dbReference>
<evidence type="ECO:0000256" key="7">
    <source>
        <dbReference type="ARBA" id="ARBA00023209"/>
    </source>
</evidence>
<evidence type="ECO:0000256" key="5">
    <source>
        <dbReference type="ARBA" id="ARBA00022777"/>
    </source>
</evidence>
<dbReference type="InterPro" id="IPR016064">
    <property type="entry name" value="NAD/diacylglycerol_kinase_sf"/>
</dbReference>
<keyword evidence="4" id="KW-0547">Nucleotide-binding</keyword>
<dbReference type="InterPro" id="IPR045540">
    <property type="entry name" value="YegS/DAGK_C"/>
</dbReference>
<evidence type="ECO:0000256" key="4">
    <source>
        <dbReference type="ARBA" id="ARBA00022741"/>
    </source>
</evidence>
<evidence type="ECO:0000313" key="11">
    <source>
        <dbReference type="Proteomes" id="UP000289166"/>
    </source>
</evidence>
<comment type="cofactor">
    <cofactor evidence="1">
        <name>Mg(2+)</name>
        <dbReference type="ChEBI" id="CHEBI:18420"/>
    </cofactor>
</comment>
<dbReference type="PROSITE" id="PS50146">
    <property type="entry name" value="DAGK"/>
    <property type="match status" value="1"/>
</dbReference>
<dbReference type="SMART" id="SM00046">
    <property type="entry name" value="DAGKc"/>
    <property type="match status" value="1"/>
</dbReference>
<evidence type="ECO:0000259" key="9">
    <source>
        <dbReference type="PROSITE" id="PS50146"/>
    </source>
</evidence>
<dbReference type="PANTHER" id="PTHR12358">
    <property type="entry name" value="SPHINGOSINE KINASE"/>
    <property type="match status" value="1"/>
</dbReference>
<evidence type="ECO:0000256" key="1">
    <source>
        <dbReference type="ARBA" id="ARBA00001946"/>
    </source>
</evidence>
<keyword evidence="8" id="KW-1208">Phospholipid metabolism</keyword>
<dbReference type="PANTHER" id="PTHR12358:SF54">
    <property type="entry name" value="SPHINGOSINE KINASE RELATED PROTEIN"/>
    <property type="match status" value="1"/>
</dbReference>
<dbReference type="InterPro" id="IPR001206">
    <property type="entry name" value="Diacylglycerol_kinase_cat_dom"/>
</dbReference>
<evidence type="ECO:0000313" key="10">
    <source>
        <dbReference type="EMBL" id="RXE58141.1"/>
    </source>
</evidence>
<evidence type="ECO:0000256" key="2">
    <source>
        <dbReference type="ARBA" id="ARBA00005983"/>
    </source>
</evidence>
<keyword evidence="7" id="KW-0443">Lipid metabolism</keyword>
<keyword evidence="5 10" id="KW-0418">Kinase</keyword>
<dbReference type="EMBL" id="RLII01000023">
    <property type="protein sequence ID" value="RXE58141.1"/>
    <property type="molecule type" value="Genomic_DNA"/>
</dbReference>
<proteinExistence type="inferred from homology"/>
<dbReference type="InterPro" id="IPR050187">
    <property type="entry name" value="Lipid_Phosphate_FormReg"/>
</dbReference>
<keyword evidence="7" id="KW-0594">Phospholipid biosynthesis</keyword>
<dbReference type="NCBIfam" id="TIGR00147">
    <property type="entry name" value="YegS/Rv2252/BmrU family lipid kinase"/>
    <property type="match status" value="1"/>
</dbReference>
<dbReference type="Gene3D" id="2.60.200.40">
    <property type="match status" value="1"/>
</dbReference>
<evidence type="ECO:0000256" key="8">
    <source>
        <dbReference type="ARBA" id="ARBA00023264"/>
    </source>
</evidence>
<dbReference type="GO" id="GO:0008654">
    <property type="term" value="P:phospholipid biosynthetic process"/>
    <property type="evidence" value="ECO:0007669"/>
    <property type="project" value="UniProtKB-KW"/>
</dbReference>
<sequence length="301" mass="33664">MKHLFIINPYAGKGRGVEYVEKIERYFEKNKELGNEEPYYIEFTKGPGDATEIAQKYVADDRYRVYSIGGDGTLNEVLNGVMDSSSSLAVIPSGSGNDFFRNIGDIADPSLLYRTINGTEKYIDVGRVNGRYFLNVASVGIDAEIVANARKFKKNPLFFGMGSYVAGIFYTVFRYKSFNSAITVNGMDYNRETLLLAVANGKYYGGGMKIAPGANINDGNFDVYHIDRANPLKVVFFFPKLIKGKHEGIKEVRYFVSKEIKIRSEEGFLLNVDGEIFDSYEATFDIIPNGLKLVVPSKHSN</sequence>
<dbReference type="RefSeq" id="WP_069195980.1">
    <property type="nucleotide sequence ID" value="NZ_RLII01000023.1"/>
</dbReference>
<name>A0A4Q0I1X3_9FIRM</name>
<dbReference type="InterPro" id="IPR005218">
    <property type="entry name" value="Diacylglycerol/lipid_kinase"/>
</dbReference>
<dbReference type="Proteomes" id="UP000289166">
    <property type="component" value="Unassembled WGS sequence"/>
</dbReference>
<dbReference type="GO" id="GO:0016301">
    <property type="term" value="F:kinase activity"/>
    <property type="evidence" value="ECO:0007669"/>
    <property type="project" value="UniProtKB-KW"/>
</dbReference>
<dbReference type="SUPFAM" id="SSF111331">
    <property type="entry name" value="NAD kinase/diacylglycerol kinase-like"/>
    <property type="match status" value="1"/>
</dbReference>
<dbReference type="InterPro" id="IPR017438">
    <property type="entry name" value="ATP-NAD_kinase_N"/>
</dbReference>
<comment type="caution">
    <text evidence="10">The sequence shown here is derived from an EMBL/GenBank/DDBJ whole genome shotgun (WGS) entry which is preliminary data.</text>
</comment>
<dbReference type="AlphaFoldDB" id="A0A4Q0I1X3"/>
<reference evidence="11" key="1">
    <citation type="submission" date="2018-11" db="EMBL/GenBank/DDBJ databases">
        <title>Genome sequencing of a novel mesophilic and cellulolytic organism within the genus Hungateiclostridium.</title>
        <authorList>
            <person name="Rettenmaier R."/>
            <person name="Liebl W."/>
            <person name="Zverlov V."/>
        </authorList>
    </citation>
    <scope>NUCLEOTIDE SEQUENCE [LARGE SCALE GENOMIC DNA]</scope>
    <source>
        <strain evidence="11">N2K1</strain>
    </source>
</reference>
<protein>
    <submittedName>
        <fullName evidence="10">Diacylglycerol kinase family lipid kinase</fullName>
    </submittedName>
</protein>
<gene>
    <name evidence="10" type="ORF">EFD62_13670</name>
</gene>
<keyword evidence="6" id="KW-0067">ATP-binding</keyword>
<dbReference type="Gene3D" id="3.40.50.10330">
    <property type="entry name" value="Probable inorganic polyphosphate/atp-NAD kinase, domain 1"/>
    <property type="match status" value="1"/>
</dbReference>
<feature type="domain" description="DAGKc" evidence="9">
    <location>
        <begin position="1"/>
        <end position="132"/>
    </location>
</feature>
<keyword evidence="3" id="KW-0808">Transferase</keyword>
<dbReference type="GO" id="GO:0005524">
    <property type="term" value="F:ATP binding"/>
    <property type="evidence" value="ECO:0007669"/>
    <property type="project" value="UniProtKB-KW"/>
</dbReference>
<comment type="similarity">
    <text evidence="2">Belongs to the diacylglycerol/lipid kinase family.</text>
</comment>
<accession>A0A4Q0I1X3</accession>
<dbReference type="Pfam" id="PF00781">
    <property type="entry name" value="DAGK_cat"/>
    <property type="match status" value="1"/>
</dbReference>
<dbReference type="OrthoDB" id="142078at2"/>
<evidence type="ECO:0000256" key="6">
    <source>
        <dbReference type="ARBA" id="ARBA00022840"/>
    </source>
</evidence>
<organism evidence="10 11">
    <name type="scientific">Acetivibrio mesophilus</name>
    <dbReference type="NCBI Taxonomy" id="2487273"/>
    <lineage>
        <taxon>Bacteria</taxon>
        <taxon>Bacillati</taxon>
        <taxon>Bacillota</taxon>
        <taxon>Clostridia</taxon>
        <taxon>Eubacteriales</taxon>
        <taxon>Oscillospiraceae</taxon>
        <taxon>Acetivibrio</taxon>
    </lineage>
</organism>